<feature type="region of interest" description="Disordered" evidence="1">
    <location>
        <begin position="74"/>
        <end position="120"/>
    </location>
</feature>
<protein>
    <submittedName>
        <fullName evidence="3">Uncharacterized protein</fullName>
    </submittedName>
</protein>
<dbReference type="AlphaFoldDB" id="A0A183C5D6"/>
<reference evidence="3" key="3">
    <citation type="submission" date="2016-06" db="UniProtKB">
        <authorList>
            <consortium name="WormBaseParasite"/>
        </authorList>
    </citation>
    <scope>IDENTIFICATION</scope>
</reference>
<keyword evidence="2" id="KW-1185">Reference proteome</keyword>
<dbReference type="WBParaSite" id="GPLIN_000808100">
    <property type="protein sequence ID" value="GPLIN_000808100"/>
    <property type="gene ID" value="GPLIN_000808100"/>
</dbReference>
<reference evidence="2" key="2">
    <citation type="submission" date="2014-05" db="EMBL/GenBank/DDBJ databases">
        <title>The genome and life-stage specific transcriptomes of Globodera pallida elucidate key aspects of plant parasitism by a cyst nematode.</title>
        <authorList>
            <person name="Cotton J.A."/>
            <person name="Lilley C.J."/>
            <person name="Jones L.M."/>
            <person name="Kikuchi T."/>
            <person name="Reid A.J."/>
            <person name="Thorpe P."/>
            <person name="Tsai I.J."/>
            <person name="Beasley H."/>
            <person name="Blok V."/>
            <person name="Cock P.J.A."/>
            <person name="Van den Akker S.E."/>
            <person name="Holroyd N."/>
            <person name="Hunt M."/>
            <person name="Mantelin S."/>
            <person name="Naghra H."/>
            <person name="Pain A."/>
            <person name="Palomares-Rius J.E."/>
            <person name="Zarowiecki M."/>
            <person name="Berriman M."/>
            <person name="Jones J.T."/>
            <person name="Urwin P.E."/>
        </authorList>
    </citation>
    <scope>NUCLEOTIDE SEQUENCE [LARGE SCALE GENOMIC DNA]</scope>
    <source>
        <strain evidence="2">Lindley</strain>
    </source>
</reference>
<accession>A0A183C5D6</accession>
<feature type="compositionally biased region" description="Low complexity" evidence="1">
    <location>
        <begin position="86"/>
        <end position="97"/>
    </location>
</feature>
<reference evidence="2" key="1">
    <citation type="submission" date="2013-12" db="EMBL/GenBank/DDBJ databases">
        <authorList>
            <person name="Aslett M."/>
        </authorList>
    </citation>
    <scope>NUCLEOTIDE SEQUENCE [LARGE SCALE GENOMIC DNA]</scope>
    <source>
        <strain evidence="2">Lindley</strain>
    </source>
</reference>
<evidence type="ECO:0000313" key="2">
    <source>
        <dbReference type="Proteomes" id="UP000050741"/>
    </source>
</evidence>
<organism evidence="2 3">
    <name type="scientific">Globodera pallida</name>
    <name type="common">Potato cyst nematode worm</name>
    <name type="synonym">Heterodera pallida</name>
    <dbReference type="NCBI Taxonomy" id="36090"/>
    <lineage>
        <taxon>Eukaryota</taxon>
        <taxon>Metazoa</taxon>
        <taxon>Ecdysozoa</taxon>
        <taxon>Nematoda</taxon>
        <taxon>Chromadorea</taxon>
        <taxon>Rhabditida</taxon>
        <taxon>Tylenchina</taxon>
        <taxon>Tylenchomorpha</taxon>
        <taxon>Tylenchoidea</taxon>
        <taxon>Heteroderidae</taxon>
        <taxon>Heteroderinae</taxon>
        <taxon>Globodera</taxon>
    </lineage>
</organism>
<name>A0A183C5D6_GLOPA</name>
<sequence>MSELFRISISPGVLRLKQYLETAQENLGKDLAVAEVRADLLADRRSILKTAYRLEKFNDKWENLFLRLKGPALEEEDGGLGTSGVSSSPSRPNSSISRNRENPCNPSAILLRPSNESVSN</sequence>
<evidence type="ECO:0000313" key="3">
    <source>
        <dbReference type="WBParaSite" id="GPLIN_000808100"/>
    </source>
</evidence>
<proteinExistence type="predicted"/>
<evidence type="ECO:0000256" key="1">
    <source>
        <dbReference type="SAM" id="MobiDB-lite"/>
    </source>
</evidence>
<dbReference type="Proteomes" id="UP000050741">
    <property type="component" value="Unassembled WGS sequence"/>
</dbReference>